<evidence type="ECO:0000313" key="8">
    <source>
        <dbReference type="Proteomes" id="UP000267821"/>
    </source>
</evidence>
<feature type="compositionally biased region" description="Gly residues" evidence="5">
    <location>
        <begin position="163"/>
        <end position="184"/>
    </location>
</feature>
<reference evidence="7 8" key="1">
    <citation type="journal article" date="2018" name="Nat. Ecol. Evol.">
        <title>Pezizomycetes genomes reveal the molecular basis of ectomycorrhizal truffle lifestyle.</title>
        <authorList>
            <person name="Murat C."/>
            <person name="Payen T."/>
            <person name="Noel B."/>
            <person name="Kuo A."/>
            <person name="Morin E."/>
            <person name="Chen J."/>
            <person name="Kohler A."/>
            <person name="Krizsan K."/>
            <person name="Balestrini R."/>
            <person name="Da Silva C."/>
            <person name="Montanini B."/>
            <person name="Hainaut M."/>
            <person name="Levati E."/>
            <person name="Barry K.W."/>
            <person name="Belfiori B."/>
            <person name="Cichocki N."/>
            <person name="Clum A."/>
            <person name="Dockter R.B."/>
            <person name="Fauchery L."/>
            <person name="Guy J."/>
            <person name="Iotti M."/>
            <person name="Le Tacon F."/>
            <person name="Lindquist E.A."/>
            <person name="Lipzen A."/>
            <person name="Malagnac F."/>
            <person name="Mello A."/>
            <person name="Molinier V."/>
            <person name="Miyauchi S."/>
            <person name="Poulain J."/>
            <person name="Riccioni C."/>
            <person name="Rubini A."/>
            <person name="Sitrit Y."/>
            <person name="Splivallo R."/>
            <person name="Traeger S."/>
            <person name="Wang M."/>
            <person name="Zifcakova L."/>
            <person name="Wipf D."/>
            <person name="Zambonelli A."/>
            <person name="Paolocci F."/>
            <person name="Nowrousian M."/>
            <person name="Ottonello S."/>
            <person name="Baldrian P."/>
            <person name="Spatafora J.W."/>
            <person name="Henrissat B."/>
            <person name="Nagy L.G."/>
            <person name="Aury J.M."/>
            <person name="Wincker P."/>
            <person name="Grigoriev I.V."/>
            <person name="Bonfante P."/>
            <person name="Martin F.M."/>
        </authorList>
    </citation>
    <scope>NUCLEOTIDE SEQUENCE [LARGE SCALE GENOMIC DNA]</scope>
    <source>
        <strain evidence="7 8">ATCC MYA-4762</strain>
    </source>
</reference>
<dbReference type="Proteomes" id="UP000267821">
    <property type="component" value="Unassembled WGS sequence"/>
</dbReference>
<evidence type="ECO:0000256" key="1">
    <source>
        <dbReference type="ARBA" id="ARBA00004123"/>
    </source>
</evidence>
<keyword evidence="2" id="KW-0813">Transport</keyword>
<evidence type="ECO:0000256" key="2">
    <source>
        <dbReference type="ARBA" id="ARBA00022448"/>
    </source>
</evidence>
<feature type="compositionally biased region" description="Low complexity" evidence="5">
    <location>
        <begin position="79"/>
        <end position="94"/>
    </location>
</feature>
<feature type="compositionally biased region" description="Gly residues" evidence="5">
    <location>
        <begin position="18"/>
        <end position="27"/>
    </location>
</feature>
<dbReference type="Gene3D" id="1.20.5.490">
    <property type="entry name" value="Single helix bin"/>
    <property type="match status" value="1"/>
</dbReference>
<keyword evidence="4" id="KW-0175">Coiled coil</keyword>
<dbReference type="GO" id="GO:0006999">
    <property type="term" value="P:nuclear pore organization"/>
    <property type="evidence" value="ECO:0007669"/>
    <property type="project" value="TreeGrafter"/>
</dbReference>
<feature type="compositionally biased region" description="Low complexity" evidence="5">
    <location>
        <begin position="152"/>
        <end position="162"/>
    </location>
</feature>
<dbReference type="PANTHER" id="PTHR13000:SF0">
    <property type="entry name" value="NUCLEOPORIN P54"/>
    <property type="match status" value="1"/>
</dbReference>
<dbReference type="EMBL" id="ML121535">
    <property type="protein sequence ID" value="RPB26337.1"/>
    <property type="molecule type" value="Genomic_DNA"/>
</dbReference>
<dbReference type="OrthoDB" id="6162375at2759"/>
<feature type="compositionally biased region" description="Low complexity" evidence="5">
    <location>
        <begin position="28"/>
        <end position="65"/>
    </location>
</feature>
<feature type="compositionally biased region" description="Gly residues" evidence="5">
    <location>
        <begin position="66"/>
        <end position="78"/>
    </location>
</feature>
<protein>
    <recommendedName>
        <fullName evidence="6">Nucleoporin Nup54 alpha-helical domain-containing protein</fullName>
    </recommendedName>
</protein>
<organism evidence="7 8">
    <name type="scientific">Terfezia boudieri ATCC MYA-4762</name>
    <dbReference type="NCBI Taxonomy" id="1051890"/>
    <lineage>
        <taxon>Eukaryota</taxon>
        <taxon>Fungi</taxon>
        <taxon>Dikarya</taxon>
        <taxon>Ascomycota</taxon>
        <taxon>Pezizomycotina</taxon>
        <taxon>Pezizomycetes</taxon>
        <taxon>Pezizales</taxon>
        <taxon>Pezizaceae</taxon>
        <taxon>Terfezia</taxon>
    </lineage>
</organism>
<dbReference type="GO" id="GO:0006607">
    <property type="term" value="P:NLS-bearing protein import into nucleus"/>
    <property type="evidence" value="ECO:0007669"/>
    <property type="project" value="TreeGrafter"/>
</dbReference>
<keyword evidence="3" id="KW-0539">Nucleus</keyword>
<dbReference type="InterPro" id="IPR025712">
    <property type="entry name" value="Nup54_alpha-helical_dom"/>
</dbReference>
<dbReference type="PANTHER" id="PTHR13000">
    <property type="entry name" value="NUCLEOPORIN P54"/>
    <property type="match status" value="1"/>
</dbReference>
<feature type="compositionally biased region" description="Low complexity" evidence="5">
    <location>
        <begin position="207"/>
        <end position="217"/>
    </location>
</feature>
<feature type="coiled-coil region" evidence="4">
    <location>
        <begin position="464"/>
        <end position="491"/>
    </location>
</feature>
<feature type="compositionally biased region" description="Gly residues" evidence="5">
    <location>
        <begin position="218"/>
        <end position="231"/>
    </location>
</feature>
<feature type="compositionally biased region" description="Low complexity" evidence="5">
    <location>
        <begin position="185"/>
        <end position="198"/>
    </location>
</feature>
<evidence type="ECO:0000256" key="5">
    <source>
        <dbReference type="SAM" id="MobiDB-lite"/>
    </source>
</evidence>
<feature type="compositionally biased region" description="Low complexity" evidence="5">
    <location>
        <begin position="122"/>
        <end position="144"/>
    </location>
</feature>
<dbReference type="GO" id="GO:0044613">
    <property type="term" value="C:nuclear pore central transport channel"/>
    <property type="evidence" value="ECO:0007669"/>
    <property type="project" value="TreeGrafter"/>
</dbReference>
<feature type="region of interest" description="Disordered" evidence="5">
    <location>
        <begin position="1"/>
        <end position="240"/>
    </location>
</feature>
<feature type="compositionally biased region" description="Gly residues" evidence="5">
    <location>
        <begin position="95"/>
        <end position="121"/>
    </location>
</feature>
<name>A0A3N4LTZ4_9PEZI</name>
<evidence type="ECO:0000259" key="6">
    <source>
        <dbReference type="Pfam" id="PF13874"/>
    </source>
</evidence>
<dbReference type="GO" id="GO:0036228">
    <property type="term" value="P:protein localization to nuclear inner membrane"/>
    <property type="evidence" value="ECO:0007669"/>
    <property type="project" value="TreeGrafter"/>
</dbReference>
<dbReference type="AlphaFoldDB" id="A0A3N4LTZ4"/>
<feature type="domain" description="Nucleoporin Nup54 alpha-helical" evidence="6">
    <location>
        <begin position="286"/>
        <end position="423"/>
    </location>
</feature>
<gene>
    <name evidence="7" type="ORF">L211DRAFT_847475</name>
</gene>
<dbReference type="STRING" id="1051890.A0A3N4LTZ4"/>
<dbReference type="GO" id="GO:0017056">
    <property type="term" value="F:structural constituent of nuclear pore"/>
    <property type="evidence" value="ECO:0007669"/>
    <property type="project" value="TreeGrafter"/>
</dbReference>
<evidence type="ECO:0000256" key="4">
    <source>
        <dbReference type="SAM" id="Coils"/>
    </source>
</evidence>
<proteinExistence type="predicted"/>
<sequence length="497" mass="52528">MSTFSSPFGSATAAGSTPGQGGGGIFGGASTTTPASTGSFFGTQQFQPQPQQQQQQQQTNFTNLGTGTGTGLFGGGGSASIFGAGQQQQQPQQQTGGGGGGGGGFFGGTSTTGGGLFGGGQQQQQQPQQQPQQTPGSGLFAGQSTTGGSGLFGQTQSQQQQTVGGGGLFGGGTSTTTGGGGGIFGAQQPQQQQAGSSLFGLGSTTAQPQQQPQQQSQFGGGGGIQMQGGGMNQSMAGSQYGQAPGNRVIYELKKVMQKWDRNSPDCEFRFYFYNNVGADNASRHVKPQNEDEKAYDKAWTERPNSGAVPVLAIGFGDLEIRVKSQQNQVYAFRTTLHAIQAKLTTLSQKHDLATSIKLDDCRRRHLSLARRALALAAQVQVLKNRGYALQPEEEQLKKKLDALSKSVFNPSIVGRVNEIWARMMVVRERARMMEGELETKGSLEWDEKLLKATGELLGQNAKGLEFLTKEVKEIERELGEVEEEMSKGVEAGQGERR</sequence>
<evidence type="ECO:0000256" key="3">
    <source>
        <dbReference type="ARBA" id="ARBA00023242"/>
    </source>
</evidence>
<keyword evidence="8" id="KW-1185">Reference proteome</keyword>
<evidence type="ECO:0000313" key="7">
    <source>
        <dbReference type="EMBL" id="RPB26337.1"/>
    </source>
</evidence>
<comment type="subcellular location">
    <subcellularLocation>
        <location evidence="1">Nucleus</location>
    </subcellularLocation>
</comment>
<accession>A0A3N4LTZ4</accession>
<dbReference type="Pfam" id="PF13874">
    <property type="entry name" value="Nup54"/>
    <property type="match status" value="1"/>
</dbReference>
<dbReference type="InParanoid" id="A0A3N4LTZ4"/>
<dbReference type="InterPro" id="IPR024864">
    <property type="entry name" value="Nup54/Nup57/Nup44"/>
</dbReference>